<proteinExistence type="predicted"/>
<reference evidence="2 3" key="1">
    <citation type="submission" date="2015-09" db="EMBL/GenBank/DDBJ databases">
        <title>Atta colombica WGS genome.</title>
        <authorList>
            <person name="Nygaard S."/>
            <person name="Hu H."/>
            <person name="Boomsma J."/>
            <person name="Zhang G."/>
        </authorList>
    </citation>
    <scope>NUCLEOTIDE SEQUENCE [LARGE SCALE GENOMIC DNA]</scope>
    <source>
        <strain evidence="2">Treedump-2</strain>
        <tissue evidence="2">Whole body</tissue>
    </source>
</reference>
<accession>A0A195BGV2</accession>
<keyword evidence="3" id="KW-1185">Reference proteome</keyword>
<sequence length="127" mass="14871">MSHGRGSQKLDSRPDPVLCDYNIRKKIHSLTSVKFHLSFLRTRSRFVHPSRPPARDRDNSTGARVANYSSNRRSTNLRRDWFSSATPCRKKGREGEVKEIPENVKWEVEDARVINVERKRRKGRKRA</sequence>
<evidence type="ECO:0000313" key="3">
    <source>
        <dbReference type="Proteomes" id="UP000078540"/>
    </source>
</evidence>
<organism evidence="2 3">
    <name type="scientific">Atta colombica</name>
    <dbReference type="NCBI Taxonomy" id="520822"/>
    <lineage>
        <taxon>Eukaryota</taxon>
        <taxon>Metazoa</taxon>
        <taxon>Ecdysozoa</taxon>
        <taxon>Arthropoda</taxon>
        <taxon>Hexapoda</taxon>
        <taxon>Insecta</taxon>
        <taxon>Pterygota</taxon>
        <taxon>Neoptera</taxon>
        <taxon>Endopterygota</taxon>
        <taxon>Hymenoptera</taxon>
        <taxon>Apocrita</taxon>
        <taxon>Aculeata</taxon>
        <taxon>Formicoidea</taxon>
        <taxon>Formicidae</taxon>
        <taxon>Myrmicinae</taxon>
        <taxon>Atta</taxon>
    </lineage>
</organism>
<dbReference type="Proteomes" id="UP000078540">
    <property type="component" value="Unassembled WGS sequence"/>
</dbReference>
<dbReference type="AlphaFoldDB" id="A0A195BGV2"/>
<name>A0A195BGV2_9HYME</name>
<feature type="region of interest" description="Disordered" evidence="1">
    <location>
        <begin position="45"/>
        <end position="72"/>
    </location>
</feature>
<gene>
    <name evidence="2" type="ORF">ALC53_05748</name>
</gene>
<dbReference type="EMBL" id="KQ976476">
    <property type="protein sequence ID" value="KYM83888.1"/>
    <property type="molecule type" value="Genomic_DNA"/>
</dbReference>
<evidence type="ECO:0000256" key="1">
    <source>
        <dbReference type="SAM" id="MobiDB-lite"/>
    </source>
</evidence>
<evidence type="ECO:0000313" key="2">
    <source>
        <dbReference type="EMBL" id="KYM83888.1"/>
    </source>
</evidence>
<protein>
    <submittedName>
        <fullName evidence="2">Uncharacterized protein</fullName>
    </submittedName>
</protein>